<name>A0A3S0RI47_9BACI</name>
<comment type="caution">
    <text evidence="2">The sequence shown here is derived from an EMBL/GenBank/DDBJ whole genome shotgun (WGS) entry which is preliminary data.</text>
</comment>
<dbReference type="InterPro" id="IPR024726">
    <property type="entry name" value="FhuF_C"/>
</dbReference>
<organism evidence="2 3">
    <name type="scientific">Lysinibacillus antri</name>
    <dbReference type="NCBI Taxonomy" id="2498145"/>
    <lineage>
        <taxon>Bacteria</taxon>
        <taxon>Bacillati</taxon>
        <taxon>Bacillota</taxon>
        <taxon>Bacilli</taxon>
        <taxon>Bacillales</taxon>
        <taxon>Bacillaceae</taxon>
        <taxon>Lysinibacillus</taxon>
    </lineage>
</organism>
<protein>
    <recommendedName>
        <fullName evidence="1">Ferric siderophore reductase C-terminal domain-containing protein</fullName>
    </recommendedName>
</protein>
<proteinExistence type="predicted"/>
<dbReference type="Pfam" id="PF11575">
    <property type="entry name" value="FhuF_C"/>
    <property type="match status" value="1"/>
</dbReference>
<reference evidence="2 3" key="1">
    <citation type="submission" date="2018-12" db="EMBL/GenBank/DDBJ databases">
        <title>Lysinibacillus antri sp. nov., isolated from a cave soil.</title>
        <authorList>
            <person name="Narsing Rao M.P."/>
            <person name="Zhang H."/>
            <person name="Dong Z.-Y."/>
            <person name="Niu X.-K."/>
            <person name="Zhang K."/>
            <person name="Fang B.-Z."/>
            <person name="Kang Y.-Q."/>
            <person name="Xiao M."/>
            <person name="Li W.-J."/>
        </authorList>
    </citation>
    <scope>NUCLEOTIDE SEQUENCE [LARGE SCALE GENOMIC DNA]</scope>
    <source>
        <strain evidence="2 3">SYSU K30002</strain>
    </source>
</reference>
<dbReference type="EMBL" id="RYYR01000020">
    <property type="protein sequence ID" value="RUL50483.1"/>
    <property type="molecule type" value="Genomic_DNA"/>
</dbReference>
<evidence type="ECO:0000259" key="1">
    <source>
        <dbReference type="Pfam" id="PF11575"/>
    </source>
</evidence>
<feature type="domain" description="Ferric siderophore reductase C-terminal" evidence="1">
    <location>
        <begin position="230"/>
        <end position="250"/>
    </location>
</feature>
<dbReference type="AlphaFoldDB" id="A0A3S0RI47"/>
<dbReference type="GO" id="GO:0051537">
    <property type="term" value="F:2 iron, 2 sulfur cluster binding"/>
    <property type="evidence" value="ECO:0007669"/>
    <property type="project" value="InterPro"/>
</dbReference>
<evidence type="ECO:0000313" key="2">
    <source>
        <dbReference type="EMBL" id="RUL50483.1"/>
    </source>
</evidence>
<accession>A0A3S0RI47</accession>
<evidence type="ECO:0000313" key="3">
    <source>
        <dbReference type="Proteomes" id="UP000287910"/>
    </source>
</evidence>
<keyword evidence="3" id="KW-1185">Reference proteome</keyword>
<dbReference type="Proteomes" id="UP000287910">
    <property type="component" value="Unassembled WGS sequence"/>
</dbReference>
<sequence>MLNTFTPKEMAMLQDNYRFTTKVNISNLSAQVSHLLNEDQLYLYLSSVKEQTKAANLSVAASLFVKRYSFAVLIALYSMSVLSKRINFSINNVSIQTLKESDLLWLPSIHFRDITLYPALQEDRNNWRNDIVNNIFANHIDILFNQLNTISKLPKRTMWENLYTYIVWMYKNLLQDRNHLDNHYLIKEDFNMITYGSEGYLFGTYEQNPFLEFRDSQDCSDILEGNSQKRKTCCLSYLTKSKGDFCKNCPISVKKSKINKYPRLSSTTV</sequence>
<gene>
    <name evidence="2" type="ORF">EK386_13935</name>
</gene>
<dbReference type="RefSeq" id="WP_126659791.1">
    <property type="nucleotide sequence ID" value="NZ_RYYR01000020.1"/>
</dbReference>